<evidence type="ECO:0000256" key="1">
    <source>
        <dbReference type="SAM" id="Phobius"/>
    </source>
</evidence>
<organism evidence="2 3">
    <name type="scientific">Tenacibaculum holothuriorum</name>
    <dbReference type="NCBI Taxonomy" id="1635173"/>
    <lineage>
        <taxon>Bacteria</taxon>
        <taxon>Pseudomonadati</taxon>
        <taxon>Bacteroidota</taxon>
        <taxon>Flavobacteriia</taxon>
        <taxon>Flavobacteriales</taxon>
        <taxon>Flavobacteriaceae</taxon>
        <taxon>Tenacibaculum</taxon>
    </lineage>
</organism>
<keyword evidence="3" id="KW-1185">Reference proteome</keyword>
<dbReference type="OrthoDB" id="1164154at2"/>
<proteinExistence type="predicted"/>
<dbReference type="InParanoid" id="A0A1Y2PBE8"/>
<accession>A0A1Y2PBE8</accession>
<dbReference type="STRING" id="1635173.WH52_13540"/>
<evidence type="ECO:0000313" key="3">
    <source>
        <dbReference type="Proteomes" id="UP000194221"/>
    </source>
</evidence>
<name>A0A1Y2PBE8_9FLAO</name>
<keyword evidence="1" id="KW-1133">Transmembrane helix</keyword>
<feature type="transmembrane region" description="Helical" evidence="1">
    <location>
        <begin position="6"/>
        <end position="25"/>
    </location>
</feature>
<dbReference type="AlphaFoldDB" id="A0A1Y2PBE8"/>
<reference evidence="2 3" key="1">
    <citation type="submission" date="2015-03" db="EMBL/GenBank/DDBJ databases">
        <title>Genome sequence of Tenacibaculum sp. S2-2, isolated from intestinal microbiota of sea cucumber, Apostichopus japonicas.</title>
        <authorList>
            <person name="Shao Z."/>
            <person name="Wang L."/>
            <person name="Li X."/>
        </authorList>
    </citation>
    <scope>NUCLEOTIDE SEQUENCE [LARGE SCALE GENOMIC DNA]</scope>
    <source>
        <strain evidence="2 3">S2-2</strain>
    </source>
</reference>
<dbReference type="RefSeq" id="WP_086031505.1">
    <property type="nucleotide sequence ID" value="NZ_LAPZ01000015.1"/>
</dbReference>
<keyword evidence="1" id="KW-0472">Membrane</keyword>
<keyword evidence="1" id="KW-0812">Transmembrane</keyword>
<evidence type="ECO:0000313" key="2">
    <source>
        <dbReference type="EMBL" id="OSY87079.1"/>
    </source>
</evidence>
<gene>
    <name evidence="2" type="ORF">WH52_13540</name>
</gene>
<comment type="caution">
    <text evidence="2">The sequence shown here is derived from an EMBL/GenBank/DDBJ whole genome shotgun (WGS) entry which is preliminary data.</text>
</comment>
<protein>
    <submittedName>
        <fullName evidence="2">Uncharacterized protein</fullName>
    </submittedName>
</protein>
<dbReference type="EMBL" id="LAPZ01000015">
    <property type="protein sequence ID" value="OSY87079.1"/>
    <property type="molecule type" value="Genomic_DNA"/>
</dbReference>
<sequence>MKRGTNFWLILILAISIGSLFGYAVSSSIHGKNKSDAILKILRDNCNCKEVNQLIYVKGLQYGPDGITTEKVEYELIDCINKNTSELTLLLAKEVDGFNKIDLVTLDFITNNVSNKTTIKNGKIQP</sequence>
<dbReference type="Proteomes" id="UP000194221">
    <property type="component" value="Unassembled WGS sequence"/>
</dbReference>